<protein>
    <recommendedName>
        <fullName evidence="5">WD40 repeat-like protein</fullName>
    </recommendedName>
</protein>
<organism evidence="3 4">
    <name type="scientific">Fragilariopsis cylindrus CCMP1102</name>
    <dbReference type="NCBI Taxonomy" id="635003"/>
    <lineage>
        <taxon>Eukaryota</taxon>
        <taxon>Sar</taxon>
        <taxon>Stramenopiles</taxon>
        <taxon>Ochrophyta</taxon>
        <taxon>Bacillariophyta</taxon>
        <taxon>Bacillariophyceae</taxon>
        <taxon>Bacillariophycidae</taxon>
        <taxon>Bacillariales</taxon>
        <taxon>Bacillariaceae</taxon>
        <taxon>Fragilariopsis</taxon>
    </lineage>
</organism>
<dbReference type="Gene3D" id="2.130.10.10">
    <property type="entry name" value="YVTN repeat-like/Quinoprotein amine dehydrogenase"/>
    <property type="match status" value="2"/>
</dbReference>
<evidence type="ECO:0000256" key="2">
    <source>
        <dbReference type="ARBA" id="ARBA00022737"/>
    </source>
</evidence>
<evidence type="ECO:0008006" key="5">
    <source>
        <dbReference type="Google" id="ProtNLM"/>
    </source>
</evidence>
<dbReference type="EMBL" id="KV784354">
    <property type="protein sequence ID" value="OEU20842.1"/>
    <property type="molecule type" value="Genomic_DNA"/>
</dbReference>
<gene>
    <name evidence="3" type="ORF">FRACYDRAFT_234474</name>
</gene>
<dbReference type="OrthoDB" id="674604at2759"/>
<evidence type="ECO:0000256" key="1">
    <source>
        <dbReference type="ARBA" id="ARBA00022574"/>
    </source>
</evidence>
<dbReference type="InterPro" id="IPR036322">
    <property type="entry name" value="WD40_repeat_dom_sf"/>
</dbReference>
<dbReference type="InterPro" id="IPR001680">
    <property type="entry name" value="WD40_rpt"/>
</dbReference>
<name>A0A1E7FRP1_9STRA</name>
<evidence type="ECO:0000313" key="4">
    <source>
        <dbReference type="Proteomes" id="UP000095751"/>
    </source>
</evidence>
<dbReference type="Proteomes" id="UP000095751">
    <property type="component" value="Unassembled WGS sequence"/>
</dbReference>
<dbReference type="InParanoid" id="A0A1E7FRP1"/>
<accession>A0A1E7FRP1</accession>
<keyword evidence="4" id="KW-1185">Reference proteome</keyword>
<dbReference type="KEGG" id="fcy:FRACYDRAFT_234474"/>
<evidence type="ECO:0000313" key="3">
    <source>
        <dbReference type="EMBL" id="OEU20842.1"/>
    </source>
</evidence>
<dbReference type="SMART" id="SM00320">
    <property type="entry name" value="WD40"/>
    <property type="match status" value="5"/>
</dbReference>
<proteinExistence type="predicted"/>
<dbReference type="PANTHER" id="PTHR19848">
    <property type="entry name" value="WD40 REPEAT PROTEIN"/>
    <property type="match status" value="1"/>
</dbReference>
<keyword evidence="1" id="KW-0853">WD repeat</keyword>
<dbReference type="AlphaFoldDB" id="A0A1E7FRP1"/>
<keyword evidence="2" id="KW-0677">Repeat</keyword>
<sequence>MAVVHLASYRQPLSSSVLFGGVTSVHYSFDNSIIVVGTKKGRIYYHDNYEQSNNNDKIGNNNSMEEGNVFDHNKNNDDGTLLYEEIMSSNYSTKYPIYSIAVSSPSPSSPSPSLSETPKPTEEDRLLFCGSGDRWISVWREKVGKSYDSSNGFEFVQKLGPHTGWVKDLVFDQHNRLLHSIGCNCIESWDCSAIDNNTAPMSSSIRHITKRSIENSPTLGTTLSSDLLCLCLVPTTVINDDEESSQLQLLVSGGVDGRIHLWFSDPTTTTTTTTSTISSNIADTHGRSSVNNNKNDHLMDEQKMVPIHTISAHEGRVNAILWSTAVNAIFTIGNDGVLCVFHVLSENGFQLQSKLRINKGTSVTAEVSPTTRLSTVSLTENINDIREQQGKSSLVLGSSNGDIYFVTAETTPDHGIVCQLLNDLCTTIDGNPMIYSIAYCEGDNTVAPSRLLIGHATGFTTLDCLE</sequence>
<dbReference type="InterPro" id="IPR015943">
    <property type="entry name" value="WD40/YVTN_repeat-like_dom_sf"/>
</dbReference>
<reference evidence="3 4" key="1">
    <citation type="submission" date="2016-09" db="EMBL/GenBank/DDBJ databases">
        <title>Extensive genetic diversity and differential bi-allelic expression allows diatom success in the polar Southern Ocean.</title>
        <authorList>
            <consortium name="DOE Joint Genome Institute"/>
            <person name="Mock T."/>
            <person name="Otillar R.P."/>
            <person name="Strauss J."/>
            <person name="Dupont C."/>
            <person name="Frickenhaus S."/>
            <person name="Maumus F."/>
            <person name="Mcmullan M."/>
            <person name="Sanges R."/>
            <person name="Schmutz J."/>
            <person name="Toseland A."/>
            <person name="Valas R."/>
            <person name="Veluchamy A."/>
            <person name="Ward B.J."/>
            <person name="Allen A."/>
            <person name="Barry K."/>
            <person name="Falciatore A."/>
            <person name="Ferrante M."/>
            <person name="Fortunato A.E."/>
            <person name="Gloeckner G."/>
            <person name="Gruber A."/>
            <person name="Hipkin R."/>
            <person name="Janech M."/>
            <person name="Kroth P."/>
            <person name="Leese F."/>
            <person name="Lindquist E."/>
            <person name="Lyon B.R."/>
            <person name="Martin J."/>
            <person name="Mayer C."/>
            <person name="Parker M."/>
            <person name="Quesneville H."/>
            <person name="Raymond J."/>
            <person name="Uhlig C."/>
            <person name="Valentin K.U."/>
            <person name="Worden A.Z."/>
            <person name="Armbrust E.V."/>
            <person name="Bowler C."/>
            <person name="Green B."/>
            <person name="Moulton V."/>
            <person name="Van Oosterhout C."/>
            <person name="Grigoriev I."/>
        </authorList>
    </citation>
    <scope>NUCLEOTIDE SEQUENCE [LARGE SCALE GENOMIC DNA]</scope>
    <source>
        <strain evidence="3 4">CCMP1102</strain>
    </source>
</reference>
<dbReference type="SUPFAM" id="SSF50978">
    <property type="entry name" value="WD40 repeat-like"/>
    <property type="match status" value="1"/>
</dbReference>
<dbReference type="PANTHER" id="PTHR19848:SF8">
    <property type="entry name" value="F-BOX AND WD REPEAT DOMAIN CONTAINING 7"/>
    <property type="match status" value="1"/>
</dbReference>